<sequence>MHITKLCSMYQYLEIIMENLQDKTSSIIVRFEVPTEYGTISSFIFHFKIHKKTTKITNNLSDYSNRINHLHKSYIRWINNPRMKLYK</sequence>
<organism evidence="1 2">
    <name type="scientific">Pseudomonas phage vB_PaeM_PA5oct</name>
    <dbReference type="NCBI Taxonomy" id="2163605"/>
    <lineage>
        <taxon>Viruses</taxon>
        <taxon>Duplodnaviria</taxon>
        <taxon>Heunggongvirae</taxon>
        <taxon>Uroviricota</taxon>
        <taxon>Caudoviricetes</taxon>
        <taxon>Arenbergviridae</taxon>
        <taxon>Wroclawvirus</taxon>
        <taxon>Wroclawvirus PA5oct</taxon>
    </lineage>
</organism>
<accession>A0A4Y5JVE0</accession>
<evidence type="ECO:0000313" key="2">
    <source>
        <dbReference type="Proteomes" id="UP000316733"/>
    </source>
</evidence>
<dbReference type="Proteomes" id="UP000316733">
    <property type="component" value="Segment"/>
</dbReference>
<dbReference type="EMBL" id="MK797984">
    <property type="protein sequence ID" value="QCG76285.1"/>
    <property type="molecule type" value="Genomic_DNA"/>
</dbReference>
<evidence type="ECO:0000313" key="1">
    <source>
        <dbReference type="EMBL" id="QCG76285.1"/>
    </source>
</evidence>
<name>A0A4Y5JVE0_9CAUD</name>
<keyword evidence="2" id="KW-1185">Reference proteome</keyword>
<protein>
    <submittedName>
        <fullName evidence="1">Uncharacterized protein</fullName>
    </submittedName>
</protein>
<reference evidence="2" key="1">
    <citation type="journal article" date="2020" name="bioRxiv">
        <title>Integrative omics analysis of Pseudomonas aeruginosa virus PA5oct highlights the molecular complexity of jumbo phages.</title>
        <authorList>
            <person name="Lood C."/>
            <person name="Danis-Wlodarczyk K."/>
            <person name="Blasdel B.G."/>
            <person name="Jang H.B."/>
            <person name="Vandenheuvel D."/>
            <person name="Briers Y."/>
            <person name="Noben J.-P."/>
            <person name="van Noort V."/>
            <person name="Drulis-Kawa Z."/>
            <person name="Lavigne R."/>
        </authorList>
    </citation>
    <scope>NUCLEOTIDE SEQUENCE [LARGE SCALE GENOMIC DNA]</scope>
</reference>
<gene>
    <name evidence="1" type="ORF">EST35_0417</name>
</gene>
<proteinExistence type="predicted"/>